<dbReference type="Proteomes" id="UP000233731">
    <property type="component" value="Unassembled WGS sequence"/>
</dbReference>
<name>A0A2N3R9S6_9BIFI</name>
<accession>A0A2N3R9S6</accession>
<gene>
    <name evidence="1" type="ORF">CQR44_1413</name>
</gene>
<feature type="non-terminal residue" evidence="1">
    <location>
        <position position="44"/>
    </location>
</feature>
<dbReference type="EMBL" id="PCHJ01000016">
    <property type="protein sequence ID" value="PKV09095.1"/>
    <property type="molecule type" value="Genomic_DNA"/>
</dbReference>
<evidence type="ECO:0000313" key="1">
    <source>
        <dbReference type="EMBL" id="PKV09095.1"/>
    </source>
</evidence>
<dbReference type="AlphaFoldDB" id="A0A2N3R9S6"/>
<protein>
    <submittedName>
        <fullName evidence="1">Uncharacterized protein</fullName>
    </submittedName>
</protein>
<organism evidence="1 2">
    <name type="scientific">Bifidobacterium asteroides</name>
    <dbReference type="NCBI Taxonomy" id="1684"/>
    <lineage>
        <taxon>Bacteria</taxon>
        <taxon>Bacillati</taxon>
        <taxon>Actinomycetota</taxon>
        <taxon>Actinomycetes</taxon>
        <taxon>Bifidobacteriales</taxon>
        <taxon>Bifidobacteriaceae</taxon>
        <taxon>Bifidobacterium</taxon>
    </lineage>
</organism>
<sequence length="44" mass="4994">MQLFSVDAQVEINVPPIDQPYTKPSLAIDFMTENKEAKKVITNE</sequence>
<comment type="caution">
    <text evidence="1">The sequence shown here is derived from an EMBL/GenBank/DDBJ whole genome shotgun (WGS) entry which is preliminary data.</text>
</comment>
<proteinExistence type="predicted"/>
<evidence type="ECO:0000313" key="2">
    <source>
        <dbReference type="Proteomes" id="UP000233731"/>
    </source>
</evidence>
<reference evidence="1 2" key="1">
    <citation type="submission" date="2017-10" db="EMBL/GenBank/DDBJ databases">
        <title>Bifidobacterium genomics.</title>
        <authorList>
            <person name="Lugli G.A."/>
            <person name="Milani C."/>
            <person name="Mancabelli L."/>
        </authorList>
    </citation>
    <scope>NUCLEOTIDE SEQUENCE [LARGE SCALE GENOMIC DNA]</scope>
    <source>
        <strain evidence="1 2">1460B</strain>
    </source>
</reference>